<keyword evidence="3 5" id="KW-0067">ATP-binding</keyword>
<keyword evidence="2" id="KW-0547">Nucleotide-binding</keyword>
<sequence>MTKLELRNIGHAFSHNQVLKNVNLEVRDGEFITILGPSGSGKSTIFNITGGMLEPSVGDVMLNGERINGCRGHVAYMPQSHSLMPWRTVLQNIELGREIKGQIDQARMEKLLERSGFEAIQNQYPDSLSGGMKQRVSFLRALNTPGELMLLDEPFSALDEITRIDMQEWLQEILTVEKRTVLMITHSIEEALKLSDRLVVLEGKPATIRQLFDVNGLDEQERVALKSQLLNMLR</sequence>
<dbReference type="RefSeq" id="WP_133416993.1">
    <property type="nucleotide sequence ID" value="NZ_SCWD01000001.1"/>
</dbReference>
<dbReference type="AlphaFoldDB" id="A0A9Q8FQT5"/>
<organism evidence="5 6">
    <name type="scientific">Macrococcus carouselicus</name>
    <dbReference type="NCBI Taxonomy" id="69969"/>
    <lineage>
        <taxon>Bacteria</taxon>
        <taxon>Bacillati</taxon>
        <taxon>Bacillota</taxon>
        <taxon>Bacilli</taxon>
        <taxon>Bacillales</taxon>
        <taxon>Staphylococcaceae</taxon>
        <taxon>Macrococcus</taxon>
    </lineage>
</organism>
<evidence type="ECO:0000256" key="2">
    <source>
        <dbReference type="ARBA" id="ARBA00022741"/>
    </source>
</evidence>
<keyword evidence="1" id="KW-0813">Transport</keyword>
<dbReference type="SMART" id="SM00382">
    <property type="entry name" value="AAA"/>
    <property type="match status" value="1"/>
</dbReference>
<evidence type="ECO:0000256" key="1">
    <source>
        <dbReference type="ARBA" id="ARBA00022448"/>
    </source>
</evidence>
<protein>
    <submittedName>
        <fullName evidence="5">ABC transporter ATP-binding protein</fullName>
    </submittedName>
</protein>
<dbReference type="Pfam" id="PF00005">
    <property type="entry name" value="ABC_tran"/>
    <property type="match status" value="1"/>
</dbReference>
<dbReference type="OrthoDB" id="9802264at2"/>
<dbReference type="InterPro" id="IPR003439">
    <property type="entry name" value="ABC_transporter-like_ATP-bd"/>
</dbReference>
<proteinExistence type="predicted"/>
<dbReference type="InterPro" id="IPR003593">
    <property type="entry name" value="AAA+_ATPase"/>
</dbReference>
<feature type="domain" description="ABC transporter" evidence="4">
    <location>
        <begin position="4"/>
        <end position="228"/>
    </location>
</feature>
<reference evidence="5 6" key="1">
    <citation type="submission" date="2019-01" db="EMBL/GenBank/DDBJ databases">
        <title>Draft genome sequences of the type strains of six Macrococcus species.</title>
        <authorList>
            <person name="Mazhar S."/>
            <person name="Altermann E."/>
            <person name="Hill C."/>
            <person name="Mcauliffe O."/>
        </authorList>
    </citation>
    <scope>NUCLEOTIDE SEQUENCE [LARGE SCALE GENOMIC DNA]</scope>
    <source>
        <strain evidence="5 6">ATCC 51828</strain>
    </source>
</reference>
<comment type="caution">
    <text evidence="5">The sequence shown here is derived from an EMBL/GenBank/DDBJ whole genome shotgun (WGS) entry which is preliminary data.</text>
</comment>
<dbReference type="PROSITE" id="PS50893">
    <property type="entry name" value="ABC_TRANSPORTER_2"/>
    <property type="match status" value="1"/>
</dbReference>
<name>A0A9Q8FQT5_9STAP</name>
<evidence type="ECO:0000313" key="5">
    <source>
        <dbReference type="EMBL" id="TDM04132.1"/>
    </source>
</evidence>
<keyword evidence="6" id="KW-1185">Reference proteome</keyword>
<dbReference type="GO" id="GO:0016887">
    <property type="term" value="F:ATP hydrolysis activity"/>
    <property type="evidence" value="ECO:0007669"/>
    <property type="project" value="InterPro"/>
</dbReference>
<dbReference type="GO" id="GO:0005524">
    <property type="term" value="F:ATP binding"/>
    <property type="evidence" value="ECO:0007669"/>
    <property type="project" value="UniProtKB-KW"/>
</dbReference>
<dbReference type="CDD" id="cd03293">
    <property type="entry name" value="ABC_NrtD_SsuB_transporters"/>
    <property type="match status" value="1"/>
</dbReference>
<evidence type="ECO:0000259" key="4">
    <source>
        <dbReference type="PROSITE" id="PS50893"/>
    </source>
</evidence>
<evidence type="ECO:0000313" key="6">
    <source>
        <dbReference type="Proteomes" id="UP000295280"/>
    </source>
</evidence>
<dbReference type="EMBL" id="SCWD01000001">
    <property type="protein sequence ID" value="TDM04132.1"/>
    <property type="molecule type" value="Genomic_DNA"/>
</dbReference>
<gene>
    <name evidence="5" type="ORF">ERX40_02885</name>
</gene>
<dbReference type="InterPro" id="IPR050166">
    <property type="entry name" value="ABC_transporter_ATP-bind"/>
</dbReference>
<dbReference type="Proteomes" id="UP000295280">
    <property type="component" value="Unassembled WGS sequence"/>
</dbReference>
<dbReference type="PANTHER" id="PTHR42788:SF2">
    <property type="entry name" value="ABC TRANSPORTER ATP-BINDING PROTEIN"/>
    <property type="match status" value="1"/>
</dbReference>
<dbReference type="InterPro" id="IPR017871">
    <property type="entry name" value="ABC_transporter-like_CS"/>
</dbReference>
<accession>A0A9Q8FQT5</accession>
<dbReference type="InterPro" id="IPR027417">
    <property type="entry name" value="P-loop_NTPase"/>
</dbReference>
<dbReference type="PROSITE" id="PS00211">
    <property type="entry name" value="ABC_TRANSPORTER_1"/>
    <property type="match status" value="1"/>
</dbReference>
<dbReference type="SUPFAM" id="SSF52540">
    <property type="entry name" value="P-loop containing nucleoside triphosphate hydrolases"/>
    <property type="match status" value="1"/>
</dbReference>
<dbReference type="PANTHER" id="PTHR42788">
    <property type="entry name" value="TAURINE IMPORT ATP-BINDING PROTEIN-RELATED"/>
    <property type="match status" value="1"/>
</dbReference>
<dbReference type="Gene3D" id="3.40.50.300">
    <property type="entry name" value="P-loop containing nucleotide triphosphate hydrolases"/>
    <property type="match status" value="1"/>
</dbReference>
<evidence type="ECO:0000256" key="3">
    <source>
        <dbReference type="ARBA" id="ARBA00022840"/>
    </source>
</evidence>